<evidence type="ECO:0000313" key="3">
    <source>
        <dbReference type="Proteomes" id="UP000030671"/>
    </source>
</evidence>
<dbReference type="KEGG" id="hir:HETIRDRAFT_481085"/>
<dbReference type="Proteomes" id="UP000030671">
    <property type="component" value="Unassembled WGS sequence"/>
</dbReference>
<organism evidence="2 3">
    <name type="scientific">Heterobasidion irregulare (strain TC 32-1)</name>
    <dbReference type="NCBI Taxonomy" id="747525"/>
    <lineage>
        <taxon>Eukaryota</taxon>
        <taxon>Fungi</taxon>
        <taxon>Dikarya</taxon>
        <taxon>Basidiomycota</taxon>
        <taxon>Agaricomycotina</taxon>
        <taxon>Agaricomycetes</taxon>
        <taxon>Russulales</taxon>
        <taxon>Bondarzewiaceae</taxon>
        <taxon>Heterobasidion</taxon>
        <taxon>Heterobasidion annosum species complex</taxon>
    </lineage>
</organism>
<reference evidence="2 3" key="1">
    <citation type="journal article" date="2012" name="New Phytol.">
        <title>Insight into trade-off between wood decay and parasitism from the genome of a fungal forest pathogen.</title>
        <authorList>
            <person name="Olson A."/>
            <person name="Aerts A."/>
            <person name="Asiegbu F."/>
            <person name="Belbahri L."/>
            <person name="Bouzid O."/>
            <person name="Broberg A."/>
            <person name="Canback B."/>
            <person name="Coutinho P.M."/>
            <person name="Cullen D."/>
            <person name="Dalman K."/>
            <person name="Deflorio G."/>
            <person name="van Diepen L.T."/>
            <person name="Dunand C."/>
            <person name="Duplessis S."/>
            <person name="Durling M."/>
            <person name="Gonthier P."/>
            <person name="Grimwood J."/>
            <person name="Fossdal C.G."/>
            <person name="Hansson D."/>
            <person name="Henrissat B."/>
            <person name="Hietala A."/>
            <person name="Himmelstrand K."/>
            <person name="Hoffmeister D."/>
            <person name="Hogberg N."/>
            <person name="James T.Y."/>
            <person name="Karlsson M."/>
            <person name="Kohler A."/>
            <person name="Kues U."/>
            <person name="Lee Y.H."/>
            <person name="Lin Y.C."/>
            <person name="Lind M."/>
            <person name="Lindquist E."/>
            <person name="Lombard V."/>
            <person name="Lucas S."/>
            <person name="Lunden K."/>
            <person name="Morin E."/>
            <person name="Murat C."/>
            <person name="Park J."/>
            <person name="Raffaello T."/>
            <person name="Rouze P."/>
            <person name="Salamov A."/>
            <person name="Schmutz J."/>
            <person name="Solheim H."/>
            <person name="Stahlberg J."/>
            <person name="Velez H."/>
            <person name="de Vries R.P."/>
            <person name="Wiebenga A."/>
            <person name="Woodward S."/>
            <person name="Yakovlev I."/>
            <person name="Garbelotto M."/>
            <person name="Martin F."/>
            <person name="Grigoriev I.V."/>
            <person name="Stenlid J."/>
        </authorList>
    </citation>
    <scope>NUCLEOTIDE SEQUENCE [LARGE SCALE GENOMIC DNA]</scope>
    <source>
        <strain evidence="2 3">TC 32-1</strain>
    </source>
</reference>
<proteinExistence type="predicted"/>
<dbReference type="GeneID" id="20677955"/>
<name>W4JU29_HETIT</name>
<protein>
    <submittedName>
        <fullName evidence="2">Uncharacterized protein</fullName>
    </submittedName>
</protein>
<feature type="region of interest" description="Disordered" evidence="1">
    <location>
        <begin position="44"/>
        <end position="66"/>
    </location>
</feature>
<accession>W4JU29</accession>
<evidence type="ECO:0000256" key="1">
    <source>
        <dbReference type="SAM" id="MobiDB-lite"/>
    </source>
</evidence>
<dbReference type="HOGENOM" id="CLU_2831492_0_0_1"/>
<evidence type="ECO:0000313" key="2">
    <source>
        <dbReference type="EMBL" id="ETW76964.1"/>
    </source>
</evidence>
<gene>
    <name evidence="2" type="ORF">HETIRDRAFT_481085</name>
</gene>
<feature type="compositionally biased region" description="Polar residues" evidence="1">
    <location>
        <begin position="44"/>
        <end position="55"/>
    </location>
</feature>
<dbReference type="InParanoid" id="W4JU29"/>
<dbReference type="EMBL" id="KI925464">
    <property type="protein sequence ID" value="ETW76964.1"/>
    <property type="molecule type" value="Genomic_DNA"/>
</dbReference>
<keyword evidence="3" id="KW-1185">Reference proteome</keyword>
<sequence>MRISADINDVYTRQNSRLFNSKQFSLQRFPCLRSVLMVLPPGSNLCSSPRASSTPDRLPRKAPSPC</sequence>
<dbReference type="AlphaFoldDB" id="W4JU29"/>
<dbReference type="RefSeq" id="XP_009551822.1">
    <property type="nucleotide sequence ID" value="XM_009553527.1"/>
</dbReference>